<reference evidence="4" key="1">
    <citation type="submission" date="2021-04" db="EMBL/GenBank/DDBJ databases">
        <title>Dactylosporangium aurantiacum NRRL B-8018 full assembly.</title>
        <authorList>
            <person name="Hartkoorn R.C."/>
            <person name="Beaudoing E."/>
            <person name="Hot D."/>
        </authorList>
    </citation>
    <scope>NUCLEOTIDE SEQUENCE</scope>
    <source>
        <strain evidence="4">NRRL B-8018</strain>
    </source>
</reference>
<evidence type="ECO:0000256" key="1">
    <source>
        <dbReference type="ARBA" id="ARBA00022679"/>
    </source>
</evidence>
<dbReference type="KEGG" id="daur:Daura_05585"/>
<sequence length="158" mass="17290">MSADVLHAYRMQVARGVRRLSTDDTEQVTMLLEQLGYGQDGTDIAGRMRSWVDHPDGGAFVWDERGRLLGVIAAHIIPSFEKDGSWLRIVALAVADSARGRGIGTSLVAAAETFGLMRGCHSVEVTSLRTREGAHAFYKALGYQDRSDAAGRFLRQLP</sequence>
<evidence type="ECO:0000256" key="2">
    <source>
        <dbReference type="ARBA" id="ARBA00023315"/>
    </source>
</evidence>
<evidence type="ECO:0000259" key="3">
    <source>
        <dbReference type="PROSITE" id="PS51186"/>
    </source>
</evidence>
<dbReference type="Pfam" id="PF00583">
    <property type="entry name" value="Acetyltransf_1"/>
    <property type="match status" value="1"/>
</dbReference>
<dbReference type="Proteomes" id="UP001058003">
    <property type="component" value="Chromosome"/>
</dbReference>
<dbReference type="SUPFAM" id="SSF55729">
    <property type="entry name" value="Acyl-CoA N-acyltransferases (Nat)"/>
    <property type="match status" value="1"/>
</dbReference>
<gene>
    <name evidence="4" type="ORF">Daura_05585</name>
</gene>
<dbReference type="AlphaFoldDB" id="A0A9Q9IGB8"/>
<feature type="domain" description="N-acetyltransferase" evidence="3">
    <location>
        <begin position="15"/>
        <end position="158"/>
    </location>
</feature>
<proteinExistence type="predicted"/>
<dbReference type="PROSITE" id="PS51186">
    <property type="entry name" value="GNAT"/>
    <property type="match status" value="1"/>
</dbReference>
<dbReference type="InterPro" id="IPR000182">
    <property type="entry name" value="GNAT_dom"/>
</dbReference>
<evidence type="ECO:0000313" key="5">
    <source>
        <dbReference type="Proteomes" id="UP001058003"/>
    </source>
</evidence>
<dbReference type="InterPro" id="IPR050832">
    <property type="entry name" value="Bact_Acetyltransf"/>
</dbReference>
<dbReference type="PANTHER" id="PTHR43877">
    <property type="entry name" value="AMINOALKYLPHOSPHONATE N-ACETYLTRANSFERASE-RELATED-RELATED"/>
    <property type="match status" value="1"/>
</dbReference>
<name>A0A9Q9IGB8_9ACTN</name>
<keyword evidence="1" id="KW-0808">Transferase</keyword>
<dbReference type="Gene3D" id="3.40.630.30">
    <property type="match status" value="1"/>
</dbReference>
<dbReference type="RefSeq" id="WP_211273484.1">
    <property type="nucleotide sequence ID" value="NZ_CP073767.1"/>
</dbReference>
<protein>
    <submittedName>
        <fullName evidence="4">GNAT family N-acetyltransferase</fullName>
    </submittedName>
</protein>
<dbReference type="GO" id="GO:0016747">
    <property type="term" value="F:acyltransferase activity, transferring groups other than amino-acyl groups"/>
    <property type="evidence" value="ECO:0007669"/>
    <property type="project" value="InterPro"/>
</dbReference>
<evidence type="ECO:0000313" key="4">
    <source>
        <dbReference type="EMBL" id="UWZ55679.1"/>
    </source>
</evidence>
<organism evidence="4 5">
    <name type="scientific">Dactylosporangium aurantiacum</name>
    <dbReference type="NCBI Taxonomy" id="35754"/>
    <lineage>
        <taxon>Bacteria</taxon>
        <taxon>Bacillati</taxon>
        <taxon>Actinomycetota</taxon>
        <taxon>Actinomycetes</taxon>
        <taxon>Micromonosporales</taxon>
        <taxon>Micromonosporaceae</taxon>
        <taxon>Dactylosporangium</taxon>
    </lineage>
</organism>
<dbReference type="CDD" id="cd04301">
    <property type="entry name" value="NAT_SF"/>
    <property type="match status" value="1"/>
</dbReference>
<dbReference type="EMBL" id="CP073767">
    <property type="protein sequence ID" value="UWZ55679.1"/>
    <property type="molecule type" value="Genomic_DNA"/>
</dbReference>
<accession>A0A9Q9IGB8</accession>
<dbReference type="PANTHER" id="PTHR43877:SF1">
    <property type="entry name" value="ACETYLTRANSFERASE"/>
    <property type="match status" value="1"/>
</dbReference>
<dbReference type="InterPro" id="IPR016181">
    <property type="entry name" value="Acyl_CoA_acyltransferase"/>
</dbReference>
<keyword evidence="2" id="KW-0012">Acyltransferase</keyword>
<keyword evidence="5" id="KW-1185">Reference proteome</keyword>